<dbReference type="EMBL" id="LJIG01009300">
    <property type="protein sequence ID" value="KRT83356.1"/>
    <property type="molecule type" value="Genomic_DNA"/>
</dbReference>
<evidence type="ECO:0000256" key="1">
    <source>
        <dbReference type="SAM" id="SignalP"/>
    </source>
</evidence>
<feature type="chain" id="PRO_5006668438" evidence="1">
    <location>
        <begin position="20"/>
        <end position="209"/>
    </location>
</feature>
<evidence type="ECO:0000313" key="2">
    <source>
        <dbReference type="EMBL" id="KRT83356.1"/>
    </source>
</evidence>
<name>A0A0T6B7N2_9SCAR</name>
<protein>
    <submittedName>
        <fullName evidence="2">Hemolymph juvenile hormone-binding protein</fullName>
    </submittedName>
</protein>
<dbReference type="PANTHER" id="PTHR11008:SF32">
    <property type="entry name" value="CIRCADIAN CLOCK-CONTROLLED PROTEIN DAYWAKE-RELATED"/>
    <property type="match status" value="1"/>
</dbReference>
<keyword evidence="3" id="KW-1185">Reference proteome</keyword>
<reference evidence="2 3" key="1">
    <citation type="submission" date="2015-09" db="EMBL/GenBank/DDBJ databases">
        <title>Draft genome of the scarab beetle Oryctes borbonicus.</title>
        <authorList>
            <person name="Meyer J.M."/>
            <person name="Markov G.V."/>
            <person name="Baskaran P."/>
            <person name="Herrmann M."/>
            <person name="Sommer R.J."/>
            <person name="Roedelsperger C."/>
        </authorList>
    </citation>
    <scope>NUCLEOTIDE SEQUENCE [LARGE SCALE GENOMIC DNA]</scope>
    <source>
        <strain evidence="2">OB123</strain>
        <tissue evidence="2">Whole animal</tissue>
    </source>
</reference>
<dbReference type="OrthoDB" id="8194225at2759"/>
<dbReference type="GO" id="GO:0005615">
    <property type="term" value="C:extracellular space"/>
    <property type="evidence" value="ECO:0007669"/>
    <property type="project" value="TreeGrafter"/>
</dbReference>
<comment type="caution">
    <text evidence="2">The sequence shown here is derived from an EMBL/GenBank/DDBJ whole genome shotgun (WGS) entry which is preliminary data.</text>
</comment>
<dbReference type="InterPro" id="IPR010562">
    <property type="entry name" value="Haemolymph_juvenile_hormone-bd"/>
</dbReference>
<feature type="non-terminal residue" evidence="2">
    <location>
        <position position="209"/>
    </location>
</feature>
<evidence type="ECO:0000313" key="3">
    <source>
        <dbReference type="Proteomes" id="UP000051574"/>
    </source>
</evidence>
<proteinExistence type="predicted"/>
<organism evidence="2 3">
    <name type="scientific">Oryctes borbonicus</name>
    <dbReference type="NCBI Taxonomy" id="1629725"/>
    <lineage>
        <taxon>Eukaryota</taxon>
        <taxon>Metazoa</taxon>
        <taxon>Ecdysozoa</taxon>
        <taxon>Arthropoda</taxon>
        <taxon>Hexapoda</taxon>
        <taxon>Insecta</taxon>
        <taxon>Pterygota</taxon>
        <taxon>Neoptera</taxon>
        <taxon>Endopterygota</taxon>
        <taxon>Coleoptera</taxon>
        <taxon>Polyphaga</taxon>
        <taxon>Scarabaeiformia</taxon>
        <taxon>Scarabaeidae</taxon>
        <taxon>Dynastinae</taxon>
        <taxon>Oryctes</taxon>
    </lineage>
</organism>
<keyword evidence="1" id="KW-0732">Signal</keyword>
<accession>A0A0T6B7N2</accession>
<dbReference type="InterPro" id="IPR038606">
    <property type="entry name" value="To_sf"/>
</dbReference>
<gene>
    <name evidence="2" type="ORF">AMK59_4647</name>
</gene>
<dbReference type="Proteomes" id="UP000051574">
    <property type="component" value="Unassembled WGS sequence"/>
</dbReference>
<dbReference type="PANTHER" id="PTHR11008">
    <property type="entry name" value="PROTEIN TAKEOUT-LIKE PROTEIN"/>
    <property type="match status" value="1"/>
</dbReference>
<dbReference type="AlphaFoldDB" id="A0A0T6B7N2"/>
<feature type="signal peptide" evidence="1">
    <location>
        <begin position="1"/>
        <end position="19"/>
    </location>
</feature>
<dbReference type="Gene3D" id="3.15.10.30">
    <property type="entry name" value="Haemolymph juvenile hormone binding protein"/>
    <property type="match status" value="1"/>
</dbReference>
<sequence length="209" mass="23285">MSVARCVFAILIAITICASELPDYIPRCSRSDPKLNECALRSTRKALPRMVKGDKKYRLPRVEPIKVPEMKIRVGNALALDMKQVRISGIGDSDVGKVDFDFDNNRISTAFFVPNLNIQSAYVISGAILSLPIEGQGSVNITMSRVNFTYDFDFNIVEKQGQQYMQPVNPLVAFKSAGGYVDFGELLSADSTYGKQVNQFLNDNWEEAE</sequence>
<dbReference type="Pfam" id="PF06585">
    <property type="entry name" value="JHBP"/>
    <property type="match status" value="1"/>
</dbReference>
<dbReference type="SMART" id="SM00700">
    <property type="entry name" value="JHBP"/>
    <property type="match status" value="1"/>
</dbReference>